<dbReference type="EMBL" id="LAVV01010933">
    <property type="protein sequence ID" value="KNZ48408.1"/>
    <property type="molecule type" value="Genomic_DNA"/>
</dbReference>
<accession>A0A0L6UIT2</accession>
<evidence type="ECO:0000256" key="1">
    <source>
        <dbReference type="SAM" id="MobiDB-lite"/>
    </source>
</evidence>
<dbReference type="Proteomes" id="UP000037035">
    <property type="component" value="Unassembled WGS sequence"/>
</dbReference>
<comment type="caution">
    <text evidence="2">The sequence shown here is derived from an EMBL/GenBank/DDBJ whole genome shotgun (WGS) entry which is preliminary data.</text>
</comment>
<sequence length="282" mass="31027">MLRLASDNLPASESWLARFCSIIYDIERSKLTVDELCGLLLQATVKAPPGSNAKNFEYSISQPLDDMSQSPTFGNVTTIIQSALSKVSKGPTSVLSPGTIPSDIEMSTVNAINAHRNDYYEPPHRRNADQNNPQPSRTFSVEKAAFYRGKGHSDSLMKRFGYACLYCRETGHYSDCDQYWEDVRFGRVAAPPANHNDKGSHFVPPTRQPPAHVQPASQSSRQSNGRIRKIDVPEANDGTILLDSGSTINVSGTSKFFTVTSKLDCPLTISLAISSYMAPIEY</sequence>
<dbReference type="VEuPathDB" id="FungiDB:VP01_5693g1"/>
<feature type="compositionally biased region" description="Basic and acidic residues" evidence="1">
    <location>
        <begin position="118"/>
        <end position="128"/>
    </location>
</feature>
<evidence type="ECO:0000313" key="3">
    <source>
        <dbReference type="Proteomes" id="UP000037035"/>
    </source>
</evidence>
<keyword evidence="3" id="KW-1185">Reference proteome</keyword>
<feature type="non-terminal residue" evidence="2">
    <location>
        <position position="282"/>
    </location>
</feature>
<feature type="compositionally biased region" description="Polar residues" evidence="1">
    <location>
        <begin position="215"/>
        <end position="225"/>
    </location>
</feature>
<dbReference type="OrthoDB" id="2506816at2759"/>
<organism evidence="2 3">
    <name type="scientific">Puccinia sorghi</name>
    <dbReference type="NCBI Taxonomy" id="27349"/>
    <lineage>
        <taxon>Eukaryota</taxon>
        <taxon>Fungi</taxon>
        <taxon>Dikarya</taxon>
        <taxon>Basidiomycota</taxon>
        <taxon>Pucciniomycotina</taxon>
        <taxon>Pucciniomycetes</taxon>
        <taxon>Pucciniales</taxon>
        <taxon>Pucciniaceae</taxon>
        <taxon>Puccinia</taxon>
    </lineage>
</organism>
<gene>
    <name evidence="2" type="ORF">VP01_5693g1</name>
</gene>
<protein>
    <submittedName>
        <fullName evidence="2">Uncharacterized protein</fullName>
    </submittedName>
</protein>
<feature type="region of interest" description="Disordered" evidence="1">
    <location>
        <begin position="191"/>
        <end position="226"/>
    </location>
</feature>
<reference evidence="2 3" key="1">
    <citation type="submission" date="2015-08" db="EMBL/GenBank/DDBJ databases">
        <title>Next Generation Sequencing and Analysis of the Genome of Puccinia sorghi L Schw, the Causal Agent of Maize Common Rust.</title>
        <authorList>
            <person name="Rochi L."/>
            <person name="Burguener G."/>
            <person name="Darino M."/>
            <person name="Turjanski A."/>
            <person name="Kreff E."/>
            <person name="Dieguez M.J."/>
            <person name="Sacco F."/>
        </authorList>
    </citation>
    <scope>NUCLEOTIDE SEQUENCE [LARGE SCALE GENOMIC DNA]</scope>
    <source>
        <strain evidence="2 3">RO10H11247</strain>
    </source>
</reference>
<dbReference type="AlphaFoldDB" id="A0A0L6UIT2"/>
<feature type="region of interest" description="Disordered" evidence="1">
    <location>
        <begin position="118"/>
        <end position="137"/>
    </location>
</feature>
<evidence type="ECO:0000313" key="2">
    <source>
        <dbReference type="EMBL" id="KNZ48408.1"/>
    </source>
</evidence>
<proteinExistence type="predicted"/>
<name>A0A0L6UIT2_9BASI</name>